<comment type="caution">
    <text evidence="4">The sequence shown here is derived from an EMBL/GenBank/DDBJ whole genome shotgun (WGS) entry which is preliminary data.</text>
</comment>
<gene>
    <name evidence="4" type="ORF">Krac_8476</name>
</gene>
<dbReference type="PROSITE" id="PS51257">
    <property type="entry name" value="PROKAR_LIPOPROTEIN"/>
    <property type="match status" value="1"/>
</dbReference>
<evidence type="ECO:0000259" key="3">
    <source>
        <dbReference type="Pfam" id="PF13473"/>
    </source>
</evidence>
<dbReference type="Proteomes" id="UP000004508">
    <property type="component" value="Unassembled WGS sequence"/>
</dbReference>
<evidence type="ECO:0000313" key="4">
    <source>
        <dbReference type="EMBL" id="EFH87151.1"/>
    </source>
</evidence>
<dbReference type="STRING" id="485913.Krac_8476"/>
<dbReference type="InParanoid" id="D6TN01"/>
<dbReference type="Pfam" id="PF13473">
    <property type="entry name" value="Cupredoxin_1"/>
    <property type="match status" value="1"/>
</dbReference>
<dbReference type="RefSeq" id="WP_007912038.1">
    <property type="nucleotide sequence ID" value="NZ_ADVG01000002.1"/>
</dbReference>
<feature type="domain" description="EfeO-type cupredoxin-like" evidence="3">
    <location>
        <begin position="69"/>
        <end position="146"/>
    </location>
</feature>
<name>D6TN01_KTERA</name>
<keyword evidence="5" id="KW-1185">Reference proteome</keyword>
<protein>
    <submittedName>
        <fullName evidence="4">Blue (Type 1) copper domain protein</fullName>
    </submittedName>
</protein>
<keyword evidence="2" id="KW-0732">Signal</keyword>
<evidence type="ECO:0000256" key="2">
    <source>
        <dbReference type="SAM" id="SignalP"/>
    </source>
</evidence>
<feature type="region of interest" description="Disordered" evidence="1">
    <location>
        <begin position="34"/>
        <end position="63"/>
    </location>
</feature>
<dbReference type="EMBL" id="ADVG01000002">
    <property type="protein sequence ID" value="EFH87151.1"/>
    <property type="molecule type" value="Genomic_DNA"/>
</dbReference>
<dbReference type="Gene3D" id="2.60.40.420">
    <property type="entry name" value="Cupredoxins - blue copper proteins"/>
    <property type="match status" value="1"/>
</dbReference>
<dbReference type="InterPro" id="IPR035668">
    <property type="entry name" value="Amicyanin"/>
</dbReference>
<reference evidence="4 5" key="1">
    <citation type="journal article" date="2011" name="Stand. Genomic Sci.">
        <title>Non-contiguous finished genome sequence and contextual data of the filamentous soil bacterium Ktedonobacter racemifer type strain (SOSP1-21).</title>
        <authorList>
            <person name="Chang Y.J."/>
            <person name="Land M."/>
            <person name="Hauser L."/>
            <person name="Chertkov O."/>
            <person name="Del Rio T.G."/>
            <person name="Nolan M."/>
            <person name="Copeland A."/>
            <person name="Tice H."/>
            <person name="Cheng J.F."/>
            <person name="Lucas S."/>
            <person name="Han C."/>
            <person name="Goodwin L."/>
            <person name="Pitluck S."/>
            <person name="Ivanova N."/>
            <person name="Ovchinikova G."/>
            <person name="Pati A."/>
            <person name="Chen A."/>
            <person name="Palaniappan K."/>
            <person name="Mavromatis K."/>
            <person name="Liolios K."/>
            <person name="Brettin T."/>
            <person name="Fiebig A."/>
            <person name="Rohde M."/>
            <person name="Abt B."/>
            <person name="Goker M."/>
            <person name="Detter J.C."/>
            <person name="Woyke T."/>
            <person name="Bristow J."/>
            <person name="Eisen J.A."/>
            <person name="Markowitz V."/>
            <person name="Hugenholtz P."/>
            <person name="Kyrpides N.C."/>
            <person name="Klenk H.P."/>
            <person name="Lapidus A."/>
        </authorList>
    </citation>
    <scope>NUCLEOTIDE SEQUENCE [LARGE SCALE GENOMIC DNA]</scope>
    <source>
        <strain evidence="5">DSM 44963</strain>
    </source>
</reference>
<feature type="signal peptide" evidence="2">
    <location>
        <begin position="1"/>
        <end position="34"/>
    </location>
</feature>
<dbReference type="InterPro" id="IPR028096">
    <property type="entry name" value="EfeO_Cupredoxin"/>
</dbReference>
<proteinExistence type="predicted"/>
<sequence length="147" mass="15048">MNQKDLTSAATKAWLCLFVVSLLLALAACGGASATTSAPTTTTPTTVPTTAPTTVPTTAPTTVPSSGNSISIAQFAFTPNNLTVKVGTKVTWTNNDSVTHTVTADQGAFNSNALAPGNSFSFTFSKAGTFSYHCSVHPSMTATIIVQ</sequence>
<dbReference type="PANTHER" id="PTHR36507:SF1">
    <property type="entry name" value="BLL1555 PROTEIN"/>
    <property type="match status" value="1"/>
</dbReference>
<dbReference type="eggNOG" id="COG3794">
    <property type="taxonomic scope" value="Bacteria"/>
</dbReference>
<evidence type="ECO:0000256" key="1">
    <source>
        <dbReference type="SAM" id="MobiDB-lite"/>
    </source>
</evidence>
<dbReference type="OrthoDB" id="162414at2"/>
<evidence type="ECO:0000313" key="5">
    <source>
        <dbReference type="Proteomes" id="UP000004508"/>
    </source>
</evidence>
<dbReference type="PANTHER" id="PTHR36507">
    <property type="entry name" value="BLL1555 PROTEIN"/>
    <property type="match status" value="1"/>
</dbReference>
<accession>D6TN01</accession>
<dbReference type="AlphaFoldDB" id="D6TN01"/>
<feature type="chain" id="PRO_5003088420" evidence="2">
    <location>
        <begin position="35"/>
        <end position="147"/>
    </location>
</feature>
<dbReference type="CDD" id="cd13921">
    <property type="entry name" value="Amicyanin"/>
    <property type="match status" value="1"/>
</dbReference>
<dbReference type="InterPro" id="IPR008972">
    <property type="entry name" value="Cupredoxin"/>
</dbReference>
<organism evidence="4 5">
    <name type="scientific">Ktedonobacter racemifer DSM 44963</name>
    <dbReference type="NCBI Taxonomy" id="485913"/>
    <lineage>
        <taxon>Bacteria</taxon>
        <taxon>Bacillati</taxon>
        <taxon>Chloroflexota</taxon>
        <taxon>Ktedonobacteria</taxon>
        <taxon>Ktedonobacterales</taxon>
        <taxon>Ktedonobacteraceae</taxon>
        <taxon>Ktedonobacter</taxon>
    </lineage>
</organism>
<dbReference type="InterPro" id="IPR052721">
    <property type="entry name" value="ET_Amicyanin"/>
</dbReference>
<dbReference type="SUPFAM" id="SSF49503">
    <property type="entry name" value="Cupredoxins"/>
    <property type="match status" value="1"/>
</dbReference>